<dbReference type="InterPro" id="IPR050145">
    <property type="entry name" value="Centrin_CML-like"/>
</dbReference>
<name>A0AAE0G527_9CHLO</name>
<gene>
    <name evidence="5" type="ORF">CYMTET_20608</name>
</gene>
<evidence type="ECO:0000313" key="5">
    <source>
        <dbReference type="EMBL" id="KAK3271026.1"/>
    </source>
</evidence>
<dbReference type="PROSITE" id="PS50222">
    <property type="entry name" value="EF_HAND_2"/>
    <property type="match status" value="3"/>
</dbReference>
<accession>A0AAE0G527</accession>
<keyword evidence="2" id="KW-0106">Calcium</keyword>
<evidence type="ECO:0000259" key="4">
    <source>
        <dbReference type="PROSITE" id="PS50222"/>
    </source>
</evidence>
<dbReference type="Gene3D" id="1.10.238.10">
    <property type="entry name" value="EF-hand"/>
    <property type="match status" value="2"/>
</dbReference>
<proteinExistence type="predicted"/>
<dbReference type="CDD" id="cd00051">
    <property type="entry name" value="EFh"/>
    <property type="match status" value="1"/>
</dbReference>
<dbReference type="InterPro" id="IPR002048">
    <property type="entry name" value="EF_hand_dom"/>
</dbReference>
<feature type="compositionally biased region" description="Polar residues" evidence="3">
    <location>
        <begin position="27"/>
        <end position="42"/>
    </location>
</feature>
<keyword evidence="1" id="KW-0677">Repeat</keyword>
<dbReference type="SMART" id="SM00054">
    <property type="entry name" value="EFh"/>
    <property type="match status" value="3"/>
</dbReference>
<evidence type="ECO:0000256" key="1">
    <source>
        <dbReference type="ARBA" id="ARBA00022737"/>
    </source>
</evidence>
<feature type="domain" description="EF-hand" evidence="4">
    <location>
        <begin position="192"/>
        <end position="227"/>
    </location>
</feature>
<dbReference type="SUPFAM" id="SSF47473">
    <property type="entry name" value="EF-hand"/>
    <property type="match status" value="1"/>
</dbReference>
<dbReference type="InterPro" id="IPR018247">
    <property type="entry name" value="EF_Hand_1_Ca_BS"/>
</dbReference>
<feature type="region of interest" description="Disordered" evidence="3">
    <location>
        <begin position="1"/>
        <end position="47"/>
    </location>
</feature>
<dbReference type="Pfam" id="PF13499">
    <property type="entry name" value="EF-hand_7"/>
    <property type="match status" value="1"/>
</dbReference>
<organism evidence="5 6">
    <name type="scientific">Cymbomonas tetramitiformis</name>
    <dbReference type="NCBI Taxonomy" id="36881"/>
    <lineage>
        <taxon>Eukaryota</taxon>
        <taxon>Viridiplantae</taxon>
        <taxon>Chlorophyta</taxon>
        <taxon>Pyramimonadophyceae</taxon>
        <taxon>Pyramimonadales</taxon>
        <taxon>Pyramimonadaceae</taxon>
        <taxon>Cymbomonas</taxon>
    </lineage>
</organism>
<dbReference type="GO" id="GO:0005509">
    <property type="term" value="F:calcium ion binding"/>
    <property type="evidence" value="ECO:0007669"/>
    <property type="project" value="InterPro"/>
</dbReference>
<reference evidence="5 6" key="1">
    <citation type="journal article" date="2015" name="Genome Biol. Evol.">
        <title>Comparative Genomics of a Bacterivorous Green Alga Reveals Evolutionary Causalities and Consequences of Phago-Mixotrophic Mode of Nutrition.</title>
        <authorList>
            <person name="Burns J.A."/>
            <person name="Paasch A."/>
            <person name="Narechania A."/>
            <person name="Kim E."/>
        </authorList>
    </citation>
    <scope>NUCLEOTIDE SEQUENCE [LARGE SCALE GENOMIC DNA]</scope>
    <source>
        <strain evidence="5 6">PLY_AMNH</strain>
    </source>
</reference>
<keyword evidence="6" id="KW-1185">Reference proteome</keyword>
<dbReference type="Pfam" id="PF13202">
    <property type="entry name" value="EF-hand_5"/>
    <property type="match status" value="1"/>
</dbReference>
<dbReference type="PROSITE" id="PS00018">
    <property type="entry name" value="EF_HAND_1"/>
    <property type="match status" value="3"/>
</dbReference>
<evidence type="ECO:0000313" key="6">
    <source>
        <dbReference type="Proteomes" id="UP001190700"/>
    </source>
</evidence>
<dbReference type="AlphaFoldDB" id="A0AAE0G527"/>
<feature type="domain" description="EF-hand" evidence="4">
    <location>
        <begin position="48"/>
        <end position="83"/>
    </location>
</feature>
<sequence length="227" mass="26079">MTSRTSQASRTSPSKSRPEPRSSRVSAHTSRTSRSFKLTKSGETVPHKDVRHLRDYFDDLDTDQSGTVDLDEMTAHMMKTMVHDATPSVDQRDVYFPPSILGVFKQHIEEREELHFEDMIKIVYPKATNKEASLMAKAMEPVKVATPPKLGYDKEEELDVEKMWVIWDKDASGELDAREFKDVLMDLGVGEDNPEEVAEVYRQVDTDGSGFISIDEFKHWWFSKRFS</sequence>
<feature type="domain" description="EF-hand" evidence="4">
    <location>
        <begin position="155"/>
        <end position="190"/>
    </location>
</feature>
<evidence type="ECO:0000256" key="2">
    <source>
        <dbReference type="ARBA" id="ARBA00022837"/>
    </source>
</evidence>
<dbReference type="Proteomes" id="UP001190700">
    <property type="component" value="Unassembled WGS sequence"/>
</dbReference>
<evidence type="ECO:0000256" key="3">
    <source>
        <dbReference type="SAM" id="MobiDB-lite"/>
    </source>
</evidence>
<dbReference type="InterPro" id="IPR011992">
    <property type="entry name" value="EF-hand-dom_pair"/>
</dbReference>
<dbReference type="PANTHER" id="PTHR23050">
    <property type="entry name" value="CALCIUM BINDING PROTEIN"/>
    <property type="match status" value="1"/>
</dbReference>
<dbReference type="EMBL" id="LGRX02010065">
    <property type="protein sequence ID" value="KAK3271026.1"/>
    <property type="molecule type" value="Genomic_DNA"/>
</dbReference>
<protein>
    <recommendedName>
        <fullName evidence="4">EF-hand domain-containing protein</fullName>
    </recommendedName>
</protein>
<comment type="caution">
    <text evidence="5">The sequence shown here is derived from an EMBL/GenBank/DDBJ whole genome shotgun (WGS) entry which is preliminary data.</text>
</comment>